<proteinExistence type="inferred from homology"/>
<evidence type="ECO:0000256" key="2">
    <source>
        <dbReference type="ARBA" id="ARBA00006792"/>
    </source>
</evidence>
<keyword evidence="3 8" id="KW-0812">Transmembrane</keyword>
<dbReference type="Proteomes" id="UP001461498">
    <property type="component" value="Unassembled WGS sequence"/>
</dbReference>
<evidence type="ECO:0000313" key="9">
    <source>
        <dbReference type="EMBL" id="KAK9506971.1"/>
    </source>
</evidence>
<comment type="subunit">
    <text evidence="8">Component of the mitochondrial contact site and cristae organizing system (MICOS) complex.</text>
</comment>
<comment type="function">
    <text evidence="1 8">Component of the MICOS complex, a large protein complex of the mitochondrial inner membrane that plays crucial roles in the maintenance of crista junctions, inner membrane architecture, and formation of contact sites to the outer membrane.</text>
</comment>
<evidence type="ECO:0000256" key="6">
    <source>
        <dbReference type="ARBA" id="ARBA00023128"/>
    </source>
</evidence>
<comment type="caution">
    <text evidence="9">The sequence shown here is derived from an EMBL/GenBank/DDBJ whole genome shotgun (WGS) entry which is preliminary data.</text>
</comment>
<protein>
    <recommendedName>
        <fullName evidence="8">MICOS complex subunit MIC10</fullName>
    </recommendedName>
</protein>
<keyword evidence="10" id="KW-1185">Reference proteome</keyword>
<organism evidence="9 10">
    <name type="scientific">Rhynocoris fuscipes</name>
    <dbReference type="NCBI Taxonomy" id="488301"/>
    <lineage>
        <taxon>Eukaryota</taxon>
        <taxon>Metazoa</taxon>
        <taxon>Ecdysozoa</taxon>
        <taxon>Arthropoda</taxon>
        <taxon>Hexapoda</taxon>
        <taxon>Insecta</taxon>
        <taxon>Pterygota</taxon>
        <taxon>Neoptera</taxon>
        <taxon>Paraneoptera</taxon>
        <taxon>Hemiptera</taxon>
        <taxon>Heteroptera</taxon>
        <taxon>Panheteroptera</taxon>
        <taxon>Cimicomorpha</taxon>
        <taxon>Reduviidae</taxon>
        <taxon>Harpactorinae</taxon>
        <taxon>Harpactorini</taxon>
        <taxon>Rhynocoris</taxon>
    </lineage>
</organism>
<comment type="subcellular location">
    <subcellularLocation>
        <location evidence="8">Mitochondrion inner membrane</location>
        <topology evidence="8">Single-pass membrane protein</topology>
    </subcellularLocation>
</comment>
<keyword evidence="5 8" id="KW-1133">Transmembrane helix</keyword>
<keyword evidence="6 8" id="KW-0496">Mitochondrion</keyword>
<reference evidence="9 10" key="1">
    <citation type="submission" date="2022-12" db="EMBL/GenBank/DDBJ databases">
        <title>Chromosome-level genome assembly of true bugs.</title>
        <authorList>
            <person name="Ma L."/>
            <person name="Li H."/>
        </authorList>
    </citation>
    <scope>NUCLEOTIDE SEQUENCE [LARGE SCALE GENOMIC DNA]</scope>
    <source>
        <strain evidence="9">Lab_2022b</strain>
    </source>
</reference>
<dbReference type="AlphaFoldDB" id="A0AAW1D876"/>
<name>A0AAW1D876_9HEMI</name>
<accession>A0AAW1D876</accession>
<evidence type="ECO:0000313" key="10">
    <source>
        <dbReference type="Proteomes" id="UP001461498"/>
    </source>
</evidence>
<feature type="transmembrane region" description="Helical" evidence="8">
    <location>
        <begin position="47"/>
        <end position="66"/>
    </location>
</feature>
<dbReference type="InterPro" id="IPR007512">
    <property type="entry name" value="Mic10"/>
</dbReference>
<comment type="similarity">
    <text evidence="2 8">Belongs to the MICOS complex subunit Mic10 family.</text>
</comment>
<keyword evidence="7 8" id="KW-0472">Membrane</keyword>
<evidence type="ECO:0000256" key="7">
    <source>
        <dbReference type="ARBA" id="ARBA00023136"/>
    </source>
</evidence>
<sequence>MSKPHFGEDTLNWVWNRCVNDAFIKSAAAGSLGYLGTRFFMKQSKSLFGASWPIYLTVGMALGLAWHNCEREFQNALTIPCEDTKVKKSKINVSEEWL</sequence>
<evidence type="ECO:0000256" key="3">
    <source>
        <dbReference type="ARBA" id="ARBA00022692"/>
    </source>
</evidence>
<dbReference type="Pfam" id="PF04418">
    <property type="entry name" value="DUF543"/>
    <property type="match status" value="1"/>
</dbReference>
<evidence type="ECO:0000256" key="8">
    <source>
        <dbReference type="RuleBase" id="RU363011"/>
    </source>
</evidence>
<gene>
    <name evidence="9" type="ORF">O3M35_008810</name>
</gene>
<evidence type="ECO:0000256" key="5">
    <source>
        <dbReference type="ARBA" id="ARBA00022989"/>
    </source>
</evidence>
<keyword evidence="4 8" id="KW-0999">Mitochondrion inner membrane</keyword>
<evidence type="ECO:0000256" key="4">
    <source>
        <dbReference type="ARBA" id="ARBA00022792"/>
    </source>
</evidence>
<evidence type="ECO:0000256" key="1">
    <source>
        <dbReference type="ARBA" id="ARBA00002689"/>
    </source>
</evidence>
<dbReference type="EMBL" id="JAPXFL010000005">
    <property type="protein sequence ID" value="KAK9506971.1"/>
    <property type="molecule type" value="Genomic_DNA"/>
</dbReference>
<dbReference type="GO" id="GO:0061617">
    <property type="term" value="C:MICOS complex"/>
    <property type="evidence" value="ECO:0007669"/>
    <property type="project" value="UniProtKB-UniRule"/>
</dbReference>